<dbReference type="SUPFAM" id="SSF56176">
    <property type="entry name" value="FAD-binding/transporter-associated domain-like"/>
    <property type="match status" value="1"/>
</dbReference>
<dbReference type="STRING" id="861266.ARTSIC4J27_3411"/>
<organism evidence="7 8">
    <name type="scientific">Pseudarthrobacter siccitolerans</name>
    <dbReference type="NCBI Taxonomy" id="861266"/>
    <lineage>
        <taxon>Bacteria</taxon>
        <taxon>Bacillati</taxon>
        <taxon>Actinomycetota</taxon>
        <taxon>Actinomycetes</taxon>
        <taxon>Micrococcales</taxon>
        <taxon>Micrococcaceae</taxon>
        <taxon>Pseudarthrobacter</taxon>
    </lineage>
</organism>
<dbReference type="InterPro" id="IPR006094">
    <property type="entry name" value="Oxid_FAD_bind_N"/>
</dbReference>
<dbReference type="InterPro" id="IPR016166">
    <property type="entry name" value="FAD-bd_PCMH"/>
</dbReference>
<protein>
    <submittedName>
        <fullName evidence="7">Berberine and berberine like family protein</fullName>
        <ecNumber evidence="7">1.5.3.-</ecNumber>
    </submittedName>
</protein>
<evidence type="ECO:0000256" key="1">
    <source>
        <dbReference type="ARBA" id="ARBA00001974"/>
    </source>
</evidence>
<dbReference type="GO" id="GO:0071949">
    <property type="term" value="F:FAD binding"/>
    <property type="evidence" value="ECO:0007669"/>
    <property type="project" value="InterPro"/>
</dbReference>
<comment type="cofactor">
    <cofactor evidence="1">
        <name>FAD</name>
        <dbReference type="ChEBI" id="CHEBI:57692"/>
    </cofactor>
</comment>
<accession>A0A024H617</accession>
<dbReference type="PANTHER" id="PTHR42973:SF39">
    <property type="entry name" value="FAD-BINDING PCMH-TYPE DOMAIN-CONTAINING PROTEIN"/>
    <property type="match status" value="1"/>
</dbReference>
<dbReference type="EC" id="1.5.3.-" evidence="7"/>
<dbReference type="Pfam" id="PF08031">
    <property type="entry name" value="BBE"/>
    <property type="match status" value="1"/>
</dbReference>
<evidence type="ECO:0000313" key="8">
    <source>
        <dbReference type="Proteomes" id="UP000035722"/>
    </source>
</evidence>
<reference evidence="8" key="1">
    <citation type="journal article" date="2014" name="Genome Announc.">
        <title>Genome Sequence of Arthrobacter siccitolerans 4J27, a Xeroprotectant-Producing Desiccation-Tolerant Microorganism.</title>
        <authorList>
            <person name="Manzanera M."/>
            <person name="Santa-Cruz-Calvo L."/>
            <person name="Vilchez J.I."/>
            <person name="Garcia-Fontana C."/>
            <person name="Silva-Castro G.A."/>
            <person name="Calvo C."/>
            <person name="Gonzalez-Lopez J."/>
        </authorList>
    </citation>
    <scope>NUCLEOTIDE SEQUENCE [LARGE SCALE GENOMIC DNA]</scope>
    <source>
        <strain evidence="8">4J27</strain>
    </source>
</reference>
<dbReference type="InterPro" id="IPR012951">
    <property type="entry name" value="BBE"/>
</dbReference>
<dbReference type="Gene3D" id="3.30.465.10">
    <property type="match status" value="1"/>
</dbReference>
<keyword evidence="3" id="KW-0285">Flavoprotein</keyword>
<dbReference type="Proteomes" id="UP000035722">
    <property type="component" value="Unassembled WGS sequence"/>
</dbReference>
<dbReference type="PROSITE" id="PS51387">
    <property type="entry name" value="FAD_PCMH"/>
    <property type="match status" value="1"/>
</dbReference>
<dbReference type="GO" id="GO:0016491">
    <property type="term" value="F:oxidoreductase activity"/>
    <property type="evidence" value="ECO:0007669"/>
    <property type="project" value="UniProtKB-KW"/>
</dbReference>
<dbReference type="EMBL" id="CAQI01000050">
    <property type="protein sequence ID" value="CCQ47428.1"/>
    <property type="molecule type" value="Genomic_DNA"/>
</dbReference>
<evidence type="ECO:0000256" key="3">
    <source>
        <dbReference type="ARBA" id="ARBA00022630"/>
    </source>
</evidence>
<evidence type="ECO:0000313" key="7">
    <source>
        <dbReference type="EMBL" id="CCQ47428.1"/>
    </source>
</evidence>
<dbReference type="PANTHER" id="PTHR42973">
    <property type="entry name" value="BINDING OXIDOREDUCTASE, PUTATIVE (AFU_ORTHOLOGUE AFUA_1G17690)-RELATED"/>
    <property type="match status" value="1"/>
</dbReference>
<keyword evidence="8" id="KW-1185">Reference proteome</keyword>
<dbReference type="InterPro" id="IPR036318">
    <property type="entry name" value="FAD-bd_PCMH-like_sf"/>
</dbReference>
<evidence type="ECO:0000256" key="4">
    <source>
        <dbReference type="ARBA" id="ARBA00022827"/>
    </source>
</evidence>
<feature type="domain" description="FAD-binding PCMH-type" evidence="6">
    <location>
        <begin position="1"/>
        <end position="92"/>
    </location>
</feature>
<comment type="similarity">
    <text evidence="2">Belongs to the oxygen-dependent FAD-linked oxidoreductase family.</text>
</comment>
<name>A0A024H617_9MICC</name>
<evidence type="ECO:0000256" key="2">
    <source>
        <dbReference type="ARBA" id="ARBA00005466"/>
    </source>
</evidence>
<dbReference type="Gene3D" id="3.40.462.20">
    <property type="match status" value="1"/>
</dbReference>
<proteinExistence type="inferred from homology"/>
<comment type="caution">
    <text evidence="7">The sequence shown here is derived from an EMBL/GenBank/DDBJ whole genome shotgun (WGS) entry which is preliminary data.</text>
</comment>
<keyword evidence="4" id="KW-0274">FAD</keyword>
<evidence type="ECO:0000256" key="5">
    <source>
        <dbReference type="ARBA" id="ARBA00023002"/>
    </source>
</evidence>
<keyword evidence="5 7" id="KW-0560">Oxidoreductase</keyword>
<dbReference type="Pfam" id="PF01565">
    <property type="entry name" value="FAD_binding_4"/>
    <property type="match status" value="1"/>
</dbReference>
<sequence>MDRATAAQGLAVPLGVISGTGVAGLTLGGGVGWLTRTAGLSLDNLDAVDVVTPAGEHVHASAEENPELFWGVRGGGGNFGVVSSFTFRALPLPAAPLGGNFFYRPDNWRSGLLAFEAWTRDLPDEMNPILSFLVLPADFGMGSEPWMAIGFAWVAEDHQAGLALADRLRAAAPPDAEEVGPTSWPEWQSAMDPVFPKGSRGYWKNVSFSRLDEEVVDAVLGFASELAWEGTGIDIHHLEGAFGRVPENATAFPNRSARYWLNVYGFWRDAAEDERLTAFARKAYAVMQPFAEQGEYVNFLGAEVGVQAPDAARSAYGQDKYQRLVALKDRYDPQNLLRLNHNITPSGG</sequence>
<dbReference type="AlphaFoldDB" id="A0A024H617"/>
<evidence type="ECO:0000259" key="6">
    <source>
        <dbReference type="PROSITE" id="PS51387"/>
    </source>
</evidence>
<gene>
    <name evidence="7" type="ORF">ARTSIC4J27_3411</name>
</gene>
<dbReference type="InterPro" id="IPR050416">
    <property type="entry name" value="FAD-linked_Oxidoreductase"/>
</dbReference>
<dbReference type="SUPFAM" id="SSF55103">
    <property type="entry name" value="FAD-linked oxidases, C-terminal domain"/>
    <property type="match status" value="1"/>
</dbReference>
<dbReference type="InterPro" id="IPR016164">
    <property type="entry name" value="FAD-linked_Oxase-like_C"/>
</dbReference>
<dbReference type="InterPro" id="IPR016169">
    <property type="entry name" value="FAD-bd_PCMH_sub2"/>
</dbReference>